<dbReference type="InterPro" id="IPR019312">
    <property type="entry name" value="CNOT11"/>
</dbReference>
<dbReference type="GO" id="GO:0030014">
    <property type="term" value="C:CCR4-NOT complex"/>
    <property type="evidence" value="ECO:0007669"/>
    <property type="project" value="InterPro"/>
</dbReference>
<sequence>MDIAATLTTDETESLGNTTDSLETTTRRLLESGAGSFAHTQSPFETCLRLKNTLDVAERKASTTPSWQNLAVLLRCEYMLYVLNEGTALRHNPFLSHWVETIQRLERSTTPPKSPPTYVPSQTTSVLNLSVIYAVRVGVLKSMLESYSAAGFAQLSPEGIYKEYCEGRWGTSFEARKYIEMLEEEGIYETKPSDARAPAPEPTVEKGKGALTEQAKLNSRQQWKQDILGRLENDRDSAVSELTHLPIELSHLDFLTTLLQDQILQQFSIEPDPVIRDYLQHALRLAEEMGQPPGSVENVSSEGTNGVLMEATDGTDYGRTAQVRAVKLLLLFIRNLIRKALLPPEAIYFEIQEICVRYVWIKEVREFRVFIEEGGAVEQTST</sequence>
<protein>
    <submittedName>
        <fullName evidence="2">Uncharacterized protein</fullName>
    </submittedName>
</protein>
<dbReference type="AlphaFoldDB" id="A0A6A6T0F3"/>
<evidence type="ECO:0000313" key="3">
    <source>
        <dbReference type="Proteomes" id="UP000799324"/>
    </source>
</evidence>
<keyword evidence="3" id="KW-1185">Reference proteome</keyword>
<gene>
    <name evidence="2" type="ORF">K491DRAFT_32257</name>
</gene>
<organism evidence="2 3">
    <name type="scientific">Lophiostoma macrostomum CBS 122681</name>
    <dbReference type="NCBI Taxonomy" id="1314788"/>
    <lineage>
        <taxon>Eukaryota</taxon>
        <taxon>Fungi</taxon>
        <taxon>Dikarya</taxon>
        <taxon>Ascomycota</taxon>
        <taxon>Pezizomycotina</taxon>
        <taxon>Dothideomycetes</taxon>
        <taxon>Pleosporomycetidae</taxon>
        <taxon>Pleosporales</taxon>
        <taxon>Lophiostomataceae</taxon>
        <taxon>Lophiostoma</taxon>
    </lineage>
</organism>
<reference evidence="2" key="1">
    <citation type="journal article" date="2020" name="Stud. Mycol.">
        <title>101 Dothideomycetes genomes: a test case for predicting lifestyles and emergence of pathogens.</title>
        <authorList>
            <person name="Haridas S."/>
            <person name="Albert R."/>
            <person name="Binder M."/>
            <person name="Bloem J."/>
            <person name="Labutti K."/>
            <person name="Salamov A."/>
            <person name="Andreopoulos B."/>
            <person name="Baker S."/>
            <person name="Barry K."/>
            <person name="Bills G."/>
            <person name="Bluhm B."/>
            <person name="Cannon C."/>
            <person name="Castanera R."/>
            <person name="Culley D."/>
            <person name="Daum C."/>
            <person name="Ezra D."/>
            <person name="Gonzalez J."/>
            <person name="Henrissat B."/>
            <person name="Kuo A."/>
            <person name="Liang C."/>
            <person name="Lipzen A."/>
            <person name="Lutzoni F."/>
            <person name="Magnuson J."/>
            <person name="Mondo S."/>
            <person name="Nolan M."/>
            <person name="Ohm R."/>
            <person name="Pangilinan J."/>
            <person name="Park H.-J."/>
            <person name="Ramirez L."/>
            <person name="Alfaro M."/>
            <person name="Sun H."/>
            <person name="Tritt A."/>
            <person name="Yoshinaga Y."/>
            <person name="Zwiers L.-H."/>
            <person name="Turgeon B."/>
            <person name="Goodwin S."/>
            <person name="Spatafora J."/>
            <person name="Crous P."/>
            <person name="Grigoriev I."/>
        </authorList>
    </citation>
    <scope>NUCLEOTIDE SEQUENCE</scope>
    <source>
        <strain evidence="2">CBS 122681</strain>
    </source>
</reference>
<dbReference type="OrthoDB" id="10265389at2759"/>
<dbReference type="Proteomes" id="UP000799324">
    <property type="component" value="Unassembled WGS sequence"/>
</dbReference>
<proteinExistence type="predicted"/>
<dbReference type="EMBL" id="MU004394">
    <property type="protein sequence ID" value="KAF2652787.1"/>
    <property type="molecule type" value="Genomic_DNA"/>
</dbReference>
<evidence type="ECO:0000256" key="1">
    <source>
        <dbReference type="SAM" id="MobiDB-lite"/>
    </source>
</evidence>
<evidence type="ECO:0000313" key="2">
    <source>
        <dbReference type="EMBL" id="KAF2652787.1"/>
    </source>
</evidence>
<accession>A0A6A6T0F3</accession>
<feature type="region of interest" description="Disordered" evidence="1">
    <location>
        <begin position="1"/>
        <end position="20"/>
    </location>
</feature>
<name>A0A6A6T0F3_9PLEO</name>
<dbReference type="Pfam" id="PF10155">
    <property type="entry name" value="CNOT11"/>
    <property type="match status" value="1"/>
</dbReference>